<dbReference type="GO" id="GO:0016891">
    <property type="term" value="F:RNA endonuclease activity producing 5'-phosphomonoesters, hydrolytic mechanism"/>
    <property type="evidence" value="ECO:0007669"/>
    <property type="project" value="TreeGrafter"/>
</dbReference>
<evidence type="ECO:0000313" key="8">
    <source>
        <dbReference type="EMBL" id="QHT70997.1"/>
    </source>
</evidence>
<dbReference type="InterPro" id="IPR025202">
    <property type="entry name" value="PLD-like_dom"/>
</dbReference>
<sequence length="225" mass="26127">MEDLEKLFLRTFPHILTSSDKKELKQALHQAQANENTRAWLRNRFFSWVQAKITNPNDLQVIHWLEEVNKILLIKTENVQPATVYFSPGEACLDAIISQLRSAVHTIQICVFTISDDRISDTIIDCHRLGKQVFIITDNEKLHDAGSDIERLEQAGIPVRIDKTSDHMHHKFAIIDKEYVLTGSYNWTRSAAKYNHENILITSDKQAVEAFEHEFERLWQNLAVY</sequence>
<keyword evidence="5" id="KW-0442">Lipid degradation</keyword>
<dbReference type="Proteomes" id="UP000480178">
    <property type="component" value="Chromosome"/>
</dbReference>
<dbReference type="InterPro" id="IPR001736">
    <property type="entry name" value="PLipase_D/transphosphatidylase"/>
</dbReference>
<dbReference type="PANTHER" id="PTHR43856">
    <property type="entry name" value="CARDIOLIPIN HYDROLASE"/>
    <property type="match status" value="1"/>
</dbReference>
<comment type="catalytic activity">
    <reaction evidence="1">
        <text>a 1,2-diacyl-sn-glycero-3-phosphocholine + H2O = a 1,2-diacyl-sn-glycero-3-phosphate + choline + H(+)</text>
        <dbReference type="Rhea" id="RHEA:14445"/>
        <dbReference type="ChEBI" id="CHEBI:15354"/>
        <dbReference type="ChEBI" id="CHEBI:15377"/>
        <dbReference type="ChEBI" id="CHEBI:15378"/>
        <dbReference type="ChEBI" id="CHEBI:57643"/>
        <dbReference type="ChEBI" id="CHEBI:58608"/>
        <dbReference type="EC" id="3.1.4.4"/>
    </reaction>
</comment>
<dbReference type="GO" id="GO:0004630">
    <property type="term" value="F:phospholipase D activity"/>
    <property type="evidence" value="ECO:0007669"/>
    <property type="project" value="UniProtKB-EC"/>
</dbReference>
<evidence type="ECO:0000313" key="9">
    <source>
        <dbReference type="Proteomes" id="UP000480178"/>
    </source>
</evidence>
<accession>A0A6C0GSX6</accession>
<dbReference type="PROSITE" id="PS50035">
    <property type="entry name" value="PLD"/>
    <property type="match status" value="1"/>
</dbReference>
<evidence type="ECO:0000256" key="3">
    <source>
        <dbReference type="ARBA" id="ARBA00012027"/>
    </source>
</evidence>
<dbReference type="SMART" id="SM00155">
    <property type="entry name" value="PLDc"/>
    <property type="match status" value="1"/>
</dbReference>
<evidence type="ECO:0000256" key="4">
    <source>
        <dbReference type="ARBA" id="ARBA00022801"/>
    </source>
</evidence>
<evidence type="ECO:0000256" key="1">
    <source>
        <dbReference type="ARBA" id="ARBA00000798"/>
    </source>
</evidence>
<evidence type="ECO:0000259" key="7">
    <source>
        <dbReference type="PROSITE" id="PS50035"/>
    </source>
</evidence>
<feature type="domain" description="PLD phosphodiesterase" evidence="7">
    <location>
        <begin position="164"/>
        <end position="191"/>
    </location>
</feature>
<evidence type="ECO:0000256" key="6">
    <source>
        <dbReference type="ARBA" id="ARBA00023098"/>
    </source>
</evidence>
<dbReference type="Gene3D" id="3.30.870.10">
    <property type="entry name" value="Endonuclease Chain A"/>
    <property type="match status" value="1"/>
</dbReference>
<dbReference type="SUPFAM" id="SSF56024">
    <property type="entry name" value="Phospholipase D/nuclease"/>
    <property type="match status" value="1"/>
</dbReference>
<name>A0A6C0GSX6_9BACT</name>
<dbReference type="EC" id="3.1.4.4" evidence="3"/>
<dbReference type="RefSeq" id="WP_162446940.1">
    <property type="nucleotide sequence ID" value="NZ_CP048222.1"/>
</dbReference>
<evidence type="ECO:0000256" key="5">
    <source>
        <dbReference type="ARBA" id="ARBA00022963"/>
    </source>
</evidence>
<keyword evidence="4" id="KW-0378">Hydrolase</keyword>
<reference evidence="8 9" key="1">
    <citation type="submission" date="2020-01" db="EMBL/GenBank/DDBJ databases">
        <authorList>
            <person name="Kim M.K."/>
        </authorList>
    </citation>
    <scope>NUCLEOTIDE SEQUENCE [LARGE SCALE GENOMIC DNA]</scope>
    <source>
        <strain evidence="8 9">172606-1</strain>
    </source>
</reference>
<keyword evidence="6" id="KW-0443">Lipid metabolism</keyword>
<keyword evidence="9" id="KW-1185">Reference proteome</keyword>
<gene>
    <name evidence="8" type="ORF">GXP67_32285</name>
</gene>
<protein>
    <recommendedName>
        <fullName evidence="3">phospholipase D</fullName>
        <ecNumber evidence="3">3.1.4.4</ecNumber>
    </recommendedName>
</protein>
<dbReference type="InterPro" id="IPR051406">
    <property type="entry name" value="PLD_domain"/>
</dbReference>
<proteinExistence type="inferred from homology"/>
<evidence type="ECO:0000256" key="2">
    <source>
        <dbReference type="ARBA" id="ARBA00008664"/>
    </source>
</evidence>
<comment type="similarity">
    <text evidence="2">Belongs to the phospholipase D family.</text>
</comment>
<dbReference type="KEGG" id="rhoz:GXP67_32285"/>
<dbReference type="GO" id="GO:0006793">
    <property type="term" value="P:phosphorus metabolic process"/>
    <property type="evidence" value="ECO:0007669"/>
    <property type="project" value="UniProtKB-ARBA"/>
</dbReference>
<dbReference type="CDD" id="cd09171">
    <property type="entry name" value="PLDc_vPLD6_like"/>
    <property type="match status" value="1"/>
</dbReference>
<dbReference type="EMBL" id="CP048222">
    <property type="protein sequence ID" value="QHT70997.1"/>
    <property type="molecule type" value="Genomic_DNA"/>
</dbReference>
<dbReference type="Pfam" id="PF13091">
    <property type="entry name" value="PLDc_2"/>
    <property type="match status" value="1"/>
</dbReference>
<dbReference type="PANTHER" id="PTHR43856:SF1">
    <property type="entry name" value="MITOCHONDRIAL CARDIOLIPIN HYDROLASE"/>
    <property type="match status" value="1"/>
</dbReference>
<organism evidence="8 9">
    <name type="scientific">Rhodocytophaga rosea</name>
    <dbReference type="NCBI Taxonomy" id="2704465"/>
    <lineage>
        <taxon>Bacteria</taxon>
        <taxon>Pseudomonadati</taxon>
        <taxon>Bacteroidota</taxon>
        <taxon>Cytophagia</taxon>
        <taxon>Cytophagales</taxon>
        <taxon>Rhodocytophagaceae</taxon>
        <taxon>Rhodocytophaga</taxon>
    </lineage>
</organism>
<dbReference type="AlphaFoldDB" id="A0A6C0GSX6"/>
<dbReference type="GO" id="GO:0016042">
    <property type="term" value="P:lipid catabolic process"/>
    <property type="evidence" value="ECO:0007669"/>
    <property type="project" value="UniProtKB-KW"/>
</dbReference>